<accession>A0ABW0TD66</accession>
<evidence type="ECO:0000259" key="2">
    <source>
        <dbReference type="Pfam" id="PF01551"/>
    </source>
</evidence>
<keyword evidence="3" id="KW-0378">Hydrolase</keyword>
<comment type="caution">
    <text evidence="3">The sequence shown here is derived from an EMBL/GenBank/DDBJ whole genome shotgun (WGS) entry which is preliminary data.</text>
</comment>
<dbReference type="RefSeq" id="WP_223021930.1">
    <property type="nucleotide sequence ID" value="NZ_CP078143.1"/>
</dbReference>
<feature type="domain" description="M23ase beta-sheet core" evidence="2">
    <location>
        <begin position="206"/>
        <end position="295"/>
    </location>
</feature>
<protein>
    <submittedName>
        <fullName evidence="3">M23 family metallopeptidase</fullName>
        <ecNumber evidence="3">3.4.-.-</ecNumber>
    </submittedName>
</protein>
<dbReference type="GO" id="GO:0016787">
    <property type="term" value="F:hydrolase activity"/>
    <property type="evidence" value="ECO:0007669"/>
    <property type="project" value="UniProtKB-KW"/>
</dbReference>
<keyword evidence="1" id="KW-0732">Signal</keyword>
<dbReference type="EMBL" id="JBHSNB010000003">
    <property type="protein sequence ID" value="MFC5586514.1"/>
    <property type="molecule type" value="Genomic_DNA"/>
</dbReference>
<dbReference type="InterPro" id="IPR011055">
    <property type="entry name" value="Dup_hybrid_motif"/>
</dbReference>
<name>A0ABW0TD66_9HYPH</name>
<keyword evidence="4" id="KW-1185">Reference proteome</keyword>
<dbReference type="PANTHER" id="PTHR21666:SF270">
    <property type="entry name" value="MUREIN HYDROLASE ACTIVATOR ENVC"/>
    <property type="match status" value="1"/>
</dbReference>
<dbReference type="PANTHER" id="PTHR21666">
    <property type="entry name" value="PEPTIDASE-RELATED"/>
    <property type="match status" value="1"/>
</dbReference>
<organism evidence="3 4">
    <name type="scientific">Nitratireductor kimnyeongensis</name>
    <dbReference type="NCBI Taxonomy" id="430679"/>
    <lineage>
        <taxon>Bacteria</taxon>
        <taxon>Pseudomonadati</taxon>
        <taxon>Pseudomonadota</taxon>
        <taxon>Alphaproteobacteria</taxon>
        <taxon>Hyphomicrobiales</taxon>
        <taxon>Phyllobacteriaceae</taxon>
        <taxon>Nitratireductor</taxon>
    </lineage>
</organism>
<dbReference type="InterPro" id="IPR016047">
    <property type="entry name" value="M23ase_b-sheet_dom"/>
</dbReference>
<evidence type="ECO:0000256" key="1">
    <source>
        <dbReference type="SAM" id="SignalP"/>
    </source>
</evidence>
<dbReference type="CDD" id="cd12797">
    <property type="entry name" value="M23_peptidase"/>
    <property type="match status" value="1"/>
</dbReference>
<sequence length="334" mass="36861">MILRKLTGLLSGLAVVAAGSGVCAQEPDFETLRLGRHFTTIFQTGSAGDVWSRMSEEMQAALGSLDQLTGFQASVRLTFGPQTEMLDEQTERHGAVRTYRRHATHASGAEVVWQWSFGPDDRIEGFYVRRVPEEAASEYLEYETRAELRLPFDGEWHVFWGGRTLEENYHAENPAQRFAYDFVVYKDGKSHGGSGARLTDYHCWDRPILAPAGGTVFASVDDLPDQAIGETDARRPAGNHVVLDLGEGEFVFLAHLRRGSVTVETGERVRSGQEIGRCGNSGNTSEPHLHMHLQTTPNLTAGEGLPAQFRNYKADGVLQERGEPVRGETVTVGN</sequence>
<feature type="signal peptide" evidence="1">
    <location>
        <begin position="1"/>
        <end position="24"/>
    </location>
</feature>
<feature type="chain" id="PRO_5047343248" evidence="1">
    <location>
        <begin position="25"/>
        <end position="334"/>
    </location>
</feature>
<evidence type="ECO:0000313" key="4">
    <source>
        <dbReference type="Proteomes" id="UP001596107"/>
    </source>
</evidence>
<proteinExistence type="predicted"/>
<dbReference type="Gene3D" id="2.70.70.10">
    <property type="entry name" value="Glucose Permease (Domain IIA)"/>
    <property type="match status" value="1"/>
</dbReference>
<dbReference type="InterPro" id="IPR050570">
    <property type="entry name" value="Cell_wall_metabolism_enzyme"/>
</dbReference>
<dbReference type="Proteomes" id="UP001596107">
    <property type="component" value="Unassembled WGS sequence"/>
</dbReference>
<dbReference type="EC" id="3.4.-.-" evidence="3"/>
<reference evidence="4" key="1">
    <citation type="journal article" date="2019" name="Int. J. Syst. Evol. Microbiol.">
        <title>The Global Catalogue of Microorganisms (GCM) 10K type strain sequencing project: providing services to taxonomists for standard genome sequencing and annotation.</title>
        <authorList>
            <consortium name="The Broad Institute Genomics Platform"/>
            <consortium name="The Broad Institute Genome Sequencing Center for Infectious Disease"/>
            <person name="Wu L."/>
            <person name="Ma J."/>
        </authorList>
    </citation>
    <scope>NUCLEOTIDE SEQUENCE [LARGE SCALE GENOMIC DNA]</scope>
    <source>
        <strain evidence="4">JCM 3366</strain>
    </source>
</reference>
<dbReference type="SUPFAM" id="SSF51261">
    <property type="entry name" value="Duplicated hybrid motif"/>
    <property type="match status" value="1"/>
</dbReference>
<gene>
    <name evidence="3" type="ORF">ACFPOD_15475</name>
</gene>
<evidence type="ECO:0000313" key="3">
    <source>
        <dbReference type="EMBL" id="MFC5586514.1"/>
    </source>
</evidence>
<dbReference type="Pfam" id="PF01551">
    <property type="entry name" value="Peptidase_M23"/>
    <property type="match status" value="1"/>
</dbReference>